<comment type="caution">
    <text evidence="2">The sequence shown here is derived from an EMBL/GenBank/DDBJ whole genome shotgun (WGS) entry which is preliminary data.</text>
</comment>
<dbReference type="Proteomes" id="UP000823633">
    <property type="component" value="Unassembled WGS sequence"/>
</dbReference>
<dbReference type="InterPro" id="IPR003695">
    <property type="entry name" value="Ppx_GppA_N"/>
</dbReference>
<sequence length="311" mass="35215">MRRQAIIDFSSSSLSLLIAKVEGQKIESIHRERTELSFSTSIWEGRKLSDIEELEVLETAEGMIDICRREGVERVYAIASSTLSSLEDADKLFKDAKERLGLDIMPLDIAQEGEARLIANERYNILPRAVLVDFGSLFLKLYSFSNYLCTIPLGPLGLYKEHVSEVIPSQKEAASIKRTVREALDEANLPEEGFFENAVLAGAYSWAVYQLYADYYKLSHQHGEKIIQYKKLKKLAKYLVRQENNRSIMILRSAPELMHQVVPAVILAKELLKRFGVSNIIVSDLGVKEGILKQLVSGAMQADFLRLEEEE</sequence>
<feature type="domain" description="Ppx/GppA phosphatase N-terminal" evidence="1">
    <location>
        <begin position="17"/>
        <end position="295"/>
    </location>
</feature>
<reference evidence="2" key="2">
    <citation type="journal article" date="2021" name="PeerJ">
        <title>Extensive microbial diversity within the chicken gut microbiome revealed by metagenomics and culture.</title>
        <authorList>
            <person name="Gilroy R."/>
            <person name="Ravi A."/>
            <person name="Getino M."/>
            <person name="Pursley I."/>
            <person name="Horton D.L."/>
            <person name="Alikhan N.F."/>
            <person name="Baker D."/>
            <person name="Gharbi K."/>
            <person name="Hall N."/>
            <person name="Watson M."/>
            <person name="Adriaenssens E.M."/>
            <person name="Foster-Nyarko E."/>
            <person name="Jarju S."/>
            <person name="Secka A."/>
            <person name="Antonio M."/>
            <person name="Oren A."/>
            <person name="Chaudhuri R.R."/>
            <person name="La Ragione R."/>
            <person name="Hildebrand F."/>
            <person name="Pallen M.J."/>
        </authorList>
    </citation>
    <scope>NUCLEOTIDE SEQUENCE</scope>
    <source>
        <strain evidence="2">11167</strain>
    </source>
</reference>
<name>A0A9D9HAC8_9SPIR</name>
<dbReference type="PANTHER" id="PTHR30005">
    <property type="entry name" value="EXOPOLYPHOSPHATASE"/>
    <property type="match status" value="1"/>
</dbReference>
<proteinExistence type="predicted"/>
<gene>
    <name evidence="2" type="ORF">IAC42_08650</name>
</gene>
<reference evidence="2" key="1">
    <citation type="submission" date="2020-10" db="EMBL/GenBank/DDBJ databases">
        <authorList>
            <person name="Gilroy R."/>
        </authorList>
    </citation>
    <scope>NUCLEOTIDE SEQUENCE</scope>
    <source>
        <strain evidence="2">11167</strain>
    </source>
</reference>
<protein>
    <recommendedName>
        <fullName evidence="1">Ppx/GppA phosphatase N-terminal domain-containing protein</fullName>
    </recommendedName>
</protein>
<dbReference type="SUPFAM" id="SSF53067">
    <property type="entry name" value="Actin-like ATPase domain"/>
    <property type="match status" value="2"/>
</dbReference>
<dbReference type="Pfam" id="PF02541">
    <property type="entry name" value="Ppx-GppA"/>
    <property type="match status" value="1"/>
</dbReference>
<dbReference type="Gene3D" id="3.30.420.40">
    <property type="match status" value="1"/>
</dbReference>
<accession>A0A9D9HAC8</accession>
<dbReference type="InterPro" id="IPR050273">
    <property type="entry name" value="GppA/Ppx_hydrolase"/>
</dbReference>
<organism evidence="2 3">
    <name type="scientific">Candidatus Aphodenecus pullistercoris</name>
    <dbReference type="NCBI Taxonomy" id="2840669"/>
    <lineage>
        <taxon>Bacteria</taxon>
        <taxon>Pseudomonadati</taxon>
        <taxon>Spirochaetota</taxon>
        <taxon>Spirochaetia</taxon>
        <taxon>Spirochaetales</taxon>
        <taxon>Candidatus Aphodenecus</taxon>
    </lineage>
</organism>
<evidence type="ECO:0000313" key="3">
    <source>
        <dbReference type="Proteomes" id="UP000823633"/>
    </source>
</evidence>
<dbReference type="EMBL" id="JADIMU010000057">
    <property type="protein sequence ID" value="MBO8443804.1"/>
    <property type="molecule type" value="Genomic_DNA"/>
</dbReference>
<dbReference type="AlphaFoldDB" id="A0A9D9HAC8"/>
<dbReference type="Gene3D" id="3.30.420.150">
    <property type="entry name" value="Exopolyphosphatase. Domain 2"/>
    <property type="match status" value="1"/>
</dbReference>
<dbReference type="InterPro" id="IPR043129">
    <property type="entry name" value="ATPase_NBD"/>
</dbReference>
<dbReference type="PANTHER" id="PTHR30005:SF0">
    <property type="entry name" value="RETROGRADE REGULATION PROTEIN 2"/>
    <property type="match status" value="1"/>
</dbReference>
<evidence type="ECO:0000313" key="2">
    <source>
        <dbReference type="EMBL" id="MBO8443804.1"/>
    </source>
</evidence>
<evidence type="ECO:0000259" key="1">
    <source>
        <dbReference type="Pfam" id="PF02541"/>
    </source>
</evidence>